<evidence type="ECO:0000313" key="10">
    <source>
        <dbReference type="Proteomes" id="UP000695000"/>
    </source>
</evidence>
<evidence type="ECO:0000256" key="1">
    <source>
        <dbReference type="ARBA" id="ARBA00001971"/>
    </source>
</evidence>
<keyword evidence="6 8" id="KW-0408">Iron</keyword>
<dbReference type="InterPro" id="IPR036396">
    <property type="entry name" value="Cyt_P450_sf"/>
</dbReference>
<dbReference type="RefSeq" id="XP_017768827.1">
    <property type="nucleotide sequence ID" value="XM_017913338.1"/>
</dbReference>
<name>A0ABM1M2M7_NICVS</name>
<evidence type="ECO:0000313" key="11">
    <source>
        <dbReference type="RefSeq" id="XP_017768827.1"/>
    </source>
</evidence>
<protein>
    <submittedName>
        <fullName evidence="11">Probable cytochrome P450 304a1</fullName>
    </submittedName>
</protein>
<keyword evidence="9" id="KW-0472">Membrane</keyword>
<dbReference type="PROSITE" id="PS00086">
    <property type="entry name" value="CYTOCHROME_P450"/>
    <property type="match status" value="1"/>
</dbReference>
<evidence type="ECO:0000256" key="4">
    <source>
        <dbReference type="ARBA" id="ARBA00022723"/>
    </source>
</evidence>
<keyword evidence="7 8" id="KW-0503">Monooxygenase</keyword>
<keyword evidence="9" id="KW-0812">Transmembrane</keyword>
<dbReference type="PANTHER" id="PTHR24300:SF376">
    <property type="entry name" value="CYTOCHROME P450 15A1"/>
    <property type="match status" value="1"/>
</dbReference>
<dbReference type="InterPro" id="IPR017972">
    <property type="entry name" value="Cyt_P450_CS"/>
</dbReference>
<evidence type="ECO:0000256" key="3">
    <source>
        <dbReference type="ARBA" id="ARBA00022617"/>
    </source>
</evidence>
<accession>A0ABM1M2M7</accession>
<dbReference type="InterPro" id="IPR050182">
    <property type="entry name" value="Cytochrome_P450_fam2"/>
</dbReference>
<dbReference type="GeneID" id="108556974"/>
<sequence>MRNEVHSDINKRVEMISFSVLFVIAVVCLLVYIFNGAKKRPDNFPPGPPKLPFWGSLFHLKMENFRYPHKALMSLGKKYKTDVVGFYTGEFLVASCYKYDLVKEVMVREEFSGRPDTVIIRNRGLGRLIGIFFSDGEFWRDQRWFSLRHMRDYGFGRRDSGIEDRAAEEVRGLIEFFTSKPKPCDSDVCVERGIVKMPDVFFGPALNCIHFPLSTRHFDDYRELRTIGKAATNFLQSVDSTGSAITATPWLKYIAPEYFGWNHSFRENEILFKFVRAIIEEHKESYIEGHDRDFIDTYLSEMNYLKKNNITDTSFGEDQLMYTTLDYMFPAPVAIGHTLNFLFAHLINKPEIQVKMQEEIDQVVGRSRLPTIDDRKDLHYIEATLREMIRKDPIVPLGLGRRATKDTTLAGYFIPENTLLLPNIWAMHNDPEFWGDPENFRPERFLDSNGHLVKKDLTLGFGAGKRLCAGETFARNTMFLMVTGIMQNFTLSMPEKEKPPCTDNQVNGITVSIPDYWMKVTPRP</sequence>
<dbReference type="Gene3D" id="1.10.630.10">
    <property type="entry name" value="Cytochrome P450"/>
    <property type="match status" value="1"/>
</dbReference>
<dbReference type="InterPro" id="IPR001128">
    <property type="entry name" value="Cyt_P450"/>
</dbReference>
<gene>
    <name evidence="11" type="primary">LOC108556974</name>
</gene>
<evidence type="ECO:0000256" key="6">
    <source>
        <dbReference type="ARBA" id="ARBA00023004"/>
    </source>
</evidence>
<reference evidence="11" key="1">
    <citation type="submission" date="2025-08" db="UniProtKB">
        <authorList>
            <consortium name="RefSeq"/>
        </authorList>
    </citation>
    <scope>IDENTIFICATION</scope>
    <source>
        <tissue evidence="11">Whole Larva</tissue>
    </source>
</reference>
<dbReference type="SUPFAM" id="SSF48264">
    <property type="entry name" value="Cytochrome P450"/>
    <property type="match status" value="1"/>
</dbReference>
<feature type="transmembrane region" description="Helical" evidence="9">
    <location>
        <begin position="12"/>
        <end position="34"/>
    </location>
</feature>
<dbReference type="PRINTS" id="PR00385">
    <property type="entry name" value="P450"/>
</dbReference>
<evidence type="ECO:0000256" key="2">
    <source>
        <dbReference type="ARBA" id="ARBA00010617"/>
    </source>
</evidence>
<dbReference type="Proteomes" id="UP000695000">
    <property type="component" value="Unplaced"/>
</dbReference>
<evidence type="ECO:0000256" key="9">
    <source>
        <dbReference type="SAM" id="Phobius"/>
    </source>
</evidence>
<evidence type="ECO:0000256" key="5">
    <source>
        <dbReference type="ARBA" id="ARBA00023002"/>
    </source>
</evidence>
<keyword evidence="10" id="KW-1185">Reference proteome</keyword>
<evidence type="ECO:0000256" key="7">
    <source>
        <dbReference type="ARBA" id="ARBA00023033"/>
    </source>
</evidence>
<keyword evidence="4 8" id="KW-0479">Metal-binding</keyword>
<proteinExistence type="inferred from homology"/>
<dbReference type="Pfam" id="PF00067">
    <property type="entry name" value="p450"/>
    <property type="match status" value="1"/>
</dbReference>
<organism evidence="10 11">
    <name type="scientific">Nicrophorus vespilloides</name>
    <name type="common">Boreal carrion beetle</name>
    <dbReference type="NCBI Taxonomy" id="110193"/>
    <lineage>
        <taxon>Eukaryota</taxon>
        <taxon>Metazoa</taxon>
        <taxon>Ecdysozoa</taxon>
        <taxon>Arthropoda</taxon>
        <taxon>Hexapoda</taxon>
        <taxon>Insecta</taxon>
        <taxon>Pterygota</taxon>
        <taxon>Neoptera</taxon>
        <taxon>Endopterygota</taxon>
        <taxon>Coleoptera</taxon>
        <taxon>Polyphaga</taxon>
        <taxon>Staphyliniformia</taxon>
        <taxon>Silphidae</taxon>
        <taxon>Nicrophorinae</taxon>
        <taxon>Nicrophorus</taxon>
    </lineage>
</organism>
<keyword evidence="9" id="KW-1133">Transmembrane helix</keyword>
<comment type="cofactor">
    <cofactor evidence="1">
        <name>heme</name>
        <dbReference type="ChEBI" id="CHEBI:30413"/>
    </cofactor>
</comment>
<keyword evidence="5 8" id="KW-0560">Oxidoreductase</keyword>
<keyword evidence="3 8" id="KW-0349">Heme</keyword>
<comment type="similarity">
    <text evidence="2 8">Belongs to the cytochrome P450 family.</text>
</comment>
<dbReference type="PRINTS" id="PR00463">
    <property type="entry name" value="EP450I"/>
</dbReference>
<evidence type="ECO:0000256" key="8">
    <source>
        <dbReference type="RuleBase" id="RU000461"/>
    </source>
</evidence>
<dbReference type="PANTHER" id="PTHR24300">
    <property type="entry name" value="CYTOCHROME P450 508A4-RELATED"/>
    <property type="match status" value="1"/>
</dbReference>
<dbReference type="InterPro" id="IPR002401">
    <property type="entry name" value="Cyt_P450_E_grp-I"/>
</dbReference>